<protein>
    <recommendedName>
        <fullName evidence="3">YdhG-like domain-containing protein</fullName>
    </recommendedName>
</protein>
<evidence type="ECO:0000313" key="2">
    <source>
        <dbReference type="Proteomes" id="UP000295741"/>
    </source>
</evidence>
<dbReference type="AlphaFoldDB" id="A0A4R6IX86"/>
<gene>
    <name evidence="1" type="ORF">BC659_2333</name>
</gene>
<reference evidence="1 2" key="1">
    <citation type="submission" date="2019-03" db="EMBL/GenBank/DDBJ databases">
        <title>Genomic Encyclopedia of Archaeal and Bacterial Type Strains, Phase II (KMG-II): from individual species to whole genera.</title>
        <authorList>
            <person name="Goeker M."/>
        </authorList>
    </citation>
    <scope>NUCLEOTIDE SEQUENCE [LARGE SCALE GENOMIC DNA]</scope>
    <source>
        <strain evidence="1 2">DSM 28323</strain>
    </source>
</reference>
<evidence type="ECO:0000313" key="1">
    <source>
        <dbReference type="EMBL" id="TDO27017.1"/>
    </source>
</evidence>
<organism evidence="1 2">
    <name type="scientific">Sediminibacterium goheungense</name>
    <dbReference type="NCBI Taxonomy" id="1086393"/>
    <lineage>
        <taxon>Bacteria</taxon>
        <taxon>Pseudomonadati</taxon>
        <taxon>Bacteroidota</taxon>
        <taxon>Chitinophagia</taxon>
        <taxon>Chitinophagales</taxon>
        <taxon>Chitinophagaceae</taxon>
        <taxon>Sediminibacterium</taxon>
    </lineage>
</organism>
<sequence>MTKAVPKKAAKKAAPKKIAKKAVKKAAVKKAAPEKKKKEIKIKYADKSAGQPEMVIIFEQIKKMLLPYVKGSLELVGGNGGMLCLVSQQHVEIQGRKRDELWFAGILVQKGYVGFYYMPVYAQPEMKKVFKPELLKCLKGKSCFHIKKNDPIIMKQIKESLKLGYDMYKERGWL</sequence>
<proteinExistence type="predicted"/>
<evidence type="ECO:0008006" key="3">
    <source>
        <dbReference type="Google" id="ProtNLM"/>
    </source>
</evidence>
<accession>A0A4R6IX86</accession>
<comment type="caution">
    <text evidence="1">The sequence shown here is derived from an EMBL/GenBank/DDBJ whole genome shotgun (WGS) entry which is preliminary data.</text>
</comment>
<keyword evidence="2" id="KW-1185">Reference proteome</keyword>
<dbReference type="Proteomes" id="UP000295741">
    <property type="component" value="Unassembled WGS sequence"/>
</dbReference>
<name>A0A4R6IX86_9BACT</name>
<dbReference type="RefSeq" id="WP_211340768.1">
    <property type="nucleotide sequence ID" value="NZ_SNWP01000011.1"/>
</dbReference>
<dbReference type="EMBL" id="SNWP01000011">
    <property type="protein sequence ID" value="TDO27017.1"/>
    <property type="molecule type" value="Genomic_DNA"/>
</dbReference>